<dbReference type="Gene3D" id="1.10.8.870">
    <property type="entry name" value="Alpha-glycerophosphate oxidase, cap domain"/>
    <property type="match status" value="1"/>
</dbReference>
<dbReference type="EMBL" id="JAVAMP010000002">
    <property type="protein sequence ID" value="MDP5274147.1"/>
    <property type="molecule type" value="Genomic_DNA"/>
</dbReference>
<dbReference type="InterPro" id="IPR038299">
    <property type="entry name" value="DAO_C_sf"/>
</dbReference>
<proteinExistence type="inferred from homology"/>
<dbReference type="Proteomes" id="UP001231941">
    <property type="component" value="Unassembled WGS sequence"/>
</dbReference>
<feature type="domain" description="FAD dependent oxidoreductase" evidence="11">
    <location>
        <begin position="17"/>
        <end position="344"/>
    </location>
</feature>
<evidence type="ECO:0000313" key="13">
    <source>
        <dbReference type="EMBL" id="MDP5274147.1"/>
    </source>
</evidence>
<keyword evidence="14" id="KW-1185">Reference proteome</keyword>
<comment type="catalytic activity">
    <reaction evidence="10">
        <text>a quinone + sn-glycerol 3-phosphate = dihydroxyacetone phosphate + a quinol</text>
        <dbReference type="Rhea" id="RHEA:18977"/>
        <dbReference type="ChEBI" id="CHEBI:24646"/>
        <dbReference type="ChEBI" id="CHEBI:57597"/>
        <dbReference type="ChEBI" id="CHEBI:57642"/>
        <dbReference type="ChEBI" id="CHEBI:132124"/>
        <dbReference type="EC" id="1.1.5.3"/>
    </reaction>
</comment>
<evidence type="ECO:0000256" key="5">
    <source>
        <dbReference type="ARBA" id="ARBA00017956"/>
    </source>
</evidence>
<evidence type="ECO:0000256" key="6">
    <source>
        <dbReference type="ARBA" id="ARBA00022630"/>
    </source>
</evidence>
<evidence type="ECO:0000256" key="4">
    <source>
        <dbReference type="ARBA" id="ARBA00013029"/>
    </source>
</evidence>
<reference evidence="13 14" key="1">
    <citation type="submission" date="2023-08" db="EMBL/GenBank/DDBJ databases">
        <authorList>
            <person name="Park J.-S."/>
        </authorList>
    </citation>
    <scope>NUCLEOTIDE SEQUENCE [LARGE SCALE GENOMIC DNA]</scope>
    <source>
        <strain evidence="13 14">2205SS18-9</strain>
    </source>
</reference>
<gene>
    <name evidence="13" type="ORF">Q5Y73_08515</name>
</gene>
<evidence type="ECO:0000256" key="8">
    <source>
        <dbReference type="ARBA" id="ARBA00022827"/>
    </source>
</evidence>
<evidence type="ECO:0000256" key="2">
    <source>
        <dbReference type="ARBA" id="ARBA00004977"/>
    </source>
</evidence>
<dbReference type="InterPro" id="IPR000447">
    <property type="entry name" value="G3P_DH_FAD-dep"/>
</dbReference>
<dbReference type="RefSeq" id="WP_305991435.1">
    <property type="nucleotide sequence ID" value="NZ_JAVAMP010000002.1"/>
</dbReference>
<evidence type="ECO:0000256" key="3">
    <source>
        <dbReference type="ARBA" id="ARBA00007330"/>
    </source>
</evidence>
<dbReference type="PRINTS" id="PR01001">
    <property type="entry name" value="FADG3PDH"/>
</dbReference>
<evidence type="ECO:0000256" key="9">
    <source>
        <dbReference type="ARBA" id="ARBA00023002"/>
    </source>
</evidence>
<evidence type="ECO:0000313" key="14">
    <source>
        <dbReference type="Proteomes" id="UP001231941"/>
    </source>
</evidence>
<dbReference type="GO" id="GO:0016491">
    <property type="term" value="F:oxidoreductase activity"/>
    <property type="evidence" value="ECO:0007669"/>
    <property type="project" value="UniProtKB-KW"/>
</dbReference>
<keyword evidence="8" id="KW-0274">FAD</keyword>
<evidence type="ECO:0000256" key="1">
    <source>
        <dbReference type="ARBA" id="ARBA00001974"/>
    </source>
</evidence>
<dbReference type="Gene3D" id="3.30.9.10">
    <property type="entry name" value="D-Amino Acid Oxidase, subunit A, domain 2"/>
    <property type="match status" value="1"/>
</dbReference>
<dbReference type="Pfam" id="PF16901">
    <property type="entry name" value="DAO_C"/>
    <property type="match status" value="1"/>
</dbReference>
<keyword evidence="9 13" id="KW-0560">Oxidoreductase</keyword>
<keyword evidence="6" id="KW-0285">Flavoprotein</keyword>
<name>A0ABT9IXQ9_9BACL</name>
<feature type="domain" description="Alpha-glycerophosphate oxidase C-terminal" evidence="12">
    <location>
        <begin position="398"/>
        <end position="503"/>
    </location>
</feature>
<dbReference type="EC" id="1.1.5.3" evidence="4"/>
<dbReference type="InterPro" id="IPR031656">
    <property type="entry name" value="DAO_C"/>
</dbReference>
<dbReference type="SUPFAM" id="SSF51905">
    <property type="entry name" value="FAD/NAD(P)-binding domain"/>
    <property type="match status" value="1"/>
</dbReference>
<comment type="caution">
    <text evidence="13">The sequence shown here is derived from an EMBL/GenBank/DDBJ whole genome shotgun (WGS) entry which is preliminary data.</text>
</comment>
<comment type="pathway">
    <text evidence="2">Polyol metabolism; glycerol degradation via glycerol kinase pathway; glycerone phosphate from sn-glycerol 3-phosphate (aerobic route): step 1/1.</text>
</comment>
<keyword evidence="7" id="KW-0319">Glycerol metabolism</keyword>
<dbReference type="PANTHER" id="PTHR11985">
    <property type="entry name" value="GLYCEROL-3-PHOSPHATE DEHYDROGENASE"/>
    <property type="match status" value="1"/>
</dbReference>
<organism evidence="13 14">
    <name type="scientific">Chengkuizengella axinellae</name>
    <dbReference type="NCBI Taxonomy" id="3064388"/>
    <lineage>
        <taxon>Bacteria</taxon>
        <taxon>Bacillati</taxon>
        <taxon>Bacillota</taxon>
        <taxon>Bacilli</taxon>
        <taxon>Bacillales</taxon>
        <taxon>Paenibacillaceae</taxon>
        <taxon>Chengkuizengella</taxon>
    </lineage>
</organism>
<dbReference type="InterPro" id="IPR006076">
    <property type="entry name" value="FAD-dep_OxRdtase"/>
</dbReference>
<evidence type="ECO:0000256" key="10">
    <source>
        <dbReference type="ARBA" id="ARBA00049055"/>
    </source>
</evidence>
<protein>
    <recommendedName>
        <fullName evidence="5">Aerobic glycerol-3-phosphate dehydrogenase</fullName>
        <ecNumber evidence="4">1.1.5.3</ecNumber>
    </recommendedName>
</protein>
<comment type="cofactor">
    <cofactor evidence="1">
        <name>FAD</name>
        <dbReference type="ChEBI" id="CHEBI:57692"/>
    </cofactor>
</comment>
<dbReference type="Pfam" id="PF01266">
    <property type="entry name" value="DAO"/>
    <property type="match status" value="1"/>
</dbReference>
<dbReference type="Gene3D" id="3.50.50.60">
    <property type="entry name" value="FAD/NAD(P)-binding domain"/>
    <property type="match status" value="1"/>
</dbReference>
<accession>A0ABT9IXQ9</accession>
<dbReference type="PANTHER" id="PTHR11985:SF35">
    <property type="entry name" value="ANAEROBIC GLYCEROL-3-PHOSPHATE DEHYDROGENASE SUBUNIT A"/>
    <property type="match status" value="1"/>
</dbReference>
<sequence length="526" mass="59800">MNNRREEIWDKLNETWDVIIIGGGITGAGILRRAASQGLRCLLLEKKDFAWGTSSRSGKLVHGGLRYLKQGQLKTTWQSVHEREKLLSECDGLVEPLGILMPFYEEDRFGPMLLKAGLTLYDMIAHRKNHRSYDSEDFSKMAPGIRQTGLSTGLQYYDARTDDARLVLRVLKEGELLGGTALNYCSAQELCRDQKGHVRGVTVKDIQTNKTKEVFGKIVINATGVWVDQLRSQVGEVPRMRPLRGSHLIFPNWRLPLAQAISITHPADGRYLYAFPWEGVTLVGTTDIDHKTSLGDEPSISYEEGKYMLEGLNEIFPSYNLKAEDVLSTFSGVRPVVHTGKKDPSKEARDHCIWMEKGLLTVTGGKLTTFDLLAREVMDKVKSEISHQNDSNKTRNFKQEMKMNSILSSHLGDNMTRRLFGRYGNEWSSFMDEIEQNGCEFIPGTNNLWSELRWAAQNESIVHLDDLLLRRVRIGMLLPSGGSDIIGRLKNEILPSLGWDENRWEQEASRYNQIWKNHYSPDLLNQ</sequence>
<evidence type="ECO:0000259" key="11">
    <source>
        <dbReference type="Pfam" id="PF01266"/>
    </source>
</evidence>
<dbReference type="InterPro" id="IPR036188">
    <property type="entry name" value="FAD/NAD-bd_sf"/>
</dbReference>
<evidence type="ECO:0000259" key="12">
    <source>
        <dbReference type="Pfam" id="PF16901"/>
    </source>
</evidence>
<evidence type="ECO:0000256" key="7">
    <source>
        <dbReference type="ARBA" id="ARBA00022798"/>
    </source>
</evidence>
<comment type="similarity">
    <text evidence="3">Belongs to the FAD-dependent glycerol-3-phosphate dehydrogenase family.</text>
</comment>